<evidence type="ECO:0000256" key="1">
    <source>
        <dbReference type="SAM" id="MobiDB-lite"/>
    </source>
</evidence>
<evidence type="ECO:0000313" key="3">
    <source>
        <dbReference type="Proteomes" id="UP000268350"/>
    </source>
</evidence>
<evidence type="ECO:0000313" key="2">
    <source>
        <dbReference type="EMBL" id="SPP82194.1"/>
    </source>
</evidence>
<name>A0A3B0JIG1_DROGU</name>
<dbReference type="OMA" id="DDAGECH"/>
<reference evidence="3" key="1">
    <citation type="submission" date="2018-01" db="EMBL/GenBank/DDBJ databases">
        <authorList>
            <person name="Alioto T."/>
            <person name="Alioto T."/>
        </authorList>
    </citation>
    <scope>NUCLEOTIDE SEQUENCE [LARGE SCALE GENOMIC DNA]</scope>
</reference>
<gene>
    <name evidence="2" type="ORF">DGUA_6G014017</name>
</gene>
<dbReference type="AlphaFoldDB" id="A0A3B0JIG1"/>
<feature type="compositionally biased region" description="Basic and acidic residues" evidence="1">
    <location>
        <begin position="185"/>
        <end position="205"/>
    </location>
</feature>
<organism evidence="2 3">
    <name type="scientific">Drosophila guanche</name>
    <name type="common">Fruit fly</name>
    <dbReference type="NCBI Taxonomy" id="7266"/>
    <lineage>
        <taxon>Eukaryota</taxon>
        <taxon>Metazoa</taxon>
        <taxon>Ecdysozoa</taxon>
        <taxon>Arthropoda</taxon>
        <taxon>Hexapoda</taxon>
        <taxon>Insecta</taxon>
        <taxon>Pterygota</taxon>
        <taxon>Neoptera</taxon>
        <taxon>Endopterygota</taxon>
        <taxon>Diptera</taxon>
        <taxon>Brachycera</taxon>
        <taxon>Muscomorpha</taxon>
        <taxon>Ephydroidea</taxon>
        <taxon>Drosophilidae</taxon>
        <taxon>Drosophila</taxon>
        <taxon>Sophophora</taxon>
    </lineage>
</organism>
<dbReference type="EMBL" id="OUUW01000006">
    <property type="protein sequence ID" value="SPP82194.1"/>
    <property type="molecule type" value="Genomic_DNA"/>
</dbReference>
<dbReference type="Proteomes" id="UP000268350">
    <property type="component" value="Unassembled WGS sequence"/>
</dbReference>
<sequence length="214" mass="22770">MGINEYCSVFYGSTQSLNATKTASDSTYSLPTAVDVKEFQQMLKNHKNLQAKKYSYKDYPNDVKYGKIYAGIGCGGAAAAAASGVGGGGGAGSGIKKLFNNNSSSQNNNINMNVGKASKLMPATRIPTTKSMIASGASSTTPNDIDMYRSFSKKNSASSSSSSSAASSAFLWNSFRMPRKQKSLLSDKKRSGDDAGECHMNEKKNQFPLRDTAN</sequence>
<feature type="region of interest" description="Disordered" evidence="1">
    <location>
        <begin position="180"/>
        <end position="214"/>
    </location>
</feature>
<proteinExistence type="predicted"/>
<accession>A0A3B0JIG1</accession>
<keyword evidence="3" id="KW-1185">Reference proteome</keyword>
<protein>
    <submittedName>
        <fullName evidence="2">Uncharacterized protein</fullName>
    </submittedName>
</protein>
<dbReference type="OrthoDB" id="10038993at2759"/>